<dbReference type="Pfam" id="PF00990">
    <property type="entry name" value="GGDEF"/>
    <property type="match status" value="1"/>
</dbReference>
<dbReference type="NCBIfam" id="TIGR00254">
    <property type="entry name" value="GGDEF"/>
    <property type="match status" value="1"/>
</dbReference>
<dbReference type="SUPFAM" id="SSF55785">
    <property type="entry name" value="PYP-like sensor domain (PAS domain)"/>
    <property type="match status" value="1"/>
</dbReference>
<dbReference type="Proteomes" id="UP001480973">
    <property type="component" value="Unassembled WGS sequence"/>
</dbReference>
<reference evidence="2 3" key="1">
    <citation type="submission" date="2024-03" db="EMBL/GenBank/DDBJ databases">
        <title>Human intestinal bacterial collection.</title>
        <authorList>
            <person name="Pauvert C."/>
            <person name="Hitch T.C.A."/>
            <person name="Clavel T."/>
        </authorList>
    </citation>
    <scope>NUCLEOTIDE SEQUENCE [LARGE SCALE GENOMIC DNA]</scope>
    <source>
        <strain evidence="2 3">CLA-JM-H10</strain>
    </source>
</reference>
<comment type="caution">
    <text evidence="2">The sequence shown here is derived from an EMBL/GenBank/DDBJ whole genome shotgun (WGS) entry which is preliminary data.</text>
</comment>
<organism evidence="2 3">
    <name type="scientific">Lachnospira intestinalis</name>
    <dbReference type="NCBI Taxonomy" id="3133158"/>
    <lineage>
        <taxon>Bacteria</taxon>
        <taxon>Bacillati</taxon>
        <taxon>Bacillota</taxon>
        <taxon>Clostridia</taxon>
        <taxon>Lachnospirales</taxon>
        <taxon>Lachnospiraceae</taxon>
        <taxon>Lachnospira</taxon>
    </lineage>
</organism>
<dbReference type="InterPro" id="IPR000014">
    <property type="entry name" value="PAS"/>
</dbReference>
<evidence type="ECO:0000313" key="2">
    <source>
        <dbReference type="EMBL" id="MEQ2535244.1"/>
    </source>
</evidence>
<dbReference type="InterPro" id="IPR050469">
    <property type="entry name" value="Diguanylate_Cyclase"/>
</dbReference>
<accession>A0ABV1GPJ8</accession>
<dbReference type="InterPro" id="IPR043128">
    <property type="entry name" value="Rev_trsase/Diguanyl_cyclase"/>
</dbReference>
<proteinExistence type="predicted"/>
<evidence type="ECO:0000313" key="3">
    <source>
        <dbReference type="Proteomes" id="UP001480973"/>
    </source>
</evidence>
<sequence>MDNNVFFKGKAIIDEQFNILSVDDELKDFLGDTLVNTTFARLIHPSDINQLEAAVKNAQGESGFVTALRMVDNTGRYRWFVYIIDVAEPADNVCKSRICSISIFDIRVFFKHTDTKADNTYMEYFSLMEYLMFSYDVSTDRLRIFMMESHQQVDFYRGTLADWRRTMLANGNVYGVTRNIFDSFCDDFANGTEIFEREFKMKIFENSQGMEWCLVKGKTIIDFSGKKHVIATMSKISPVNDEEHVYLNSDSLDVGTDILNKRAITEYTKRLIESKPEGPVTIAIIDIDNFKTINDEFGHMFGDEVICNVADVIKESVEGKGVAGRIGGDEMFIVVEGLESNDEIRNVLRTIRNNVSFMYNNQPDKPHVTCSIGSSTYPCDGQTYEELFNIADKMLYLAKEKGRDRYIIYLPDLHEDYVKGKGMPNSEAFMFYKYKKIGVINNIVNAYRKNGKDSIMESAGKIKRAFALDSIFMYHHTGESWERKIIIGDKDIVEDNDYLSDKAYIADFTEDGIEVIDNINFFERRAKNTVKAFINMGINQAVQIIVNVSDKSDVIVSFNRNRQMSKWSEMDIVYLAILGNIFGNGLYND</sequence>
<dbReference type="InterPro" id="IPR029787">
    <property type="entry name" value="Nucleotide_cyclase"/>
</dbReference>
<protein>
    <submittedName>
        <fullName evidence="2">GGDEF domain-containing protein</fullName>
    </submittedName>
</protein>
<gene>
    <name evidence="2" type="ORF">WMO38_08970</name>
</gene>
<evidence type="ECO:0000259" key="1">
    <source>
        <dbReference type="PROSITE" id="PS50887"/>
    </source>
</evidence>
<dbReference type="SUPFAM" id="SSF55073">
    <property type="entry name" value="Nucleotide cyclase"/>
    <property type="match status" value="1"/>
</dbReference>
<dbReference type="InterPro" id="IPR035965">
    <property type="entry name" value="PAS-like_dom_sf"/>
</dbReference>
<dbReference type="EMBL" id="JBBMES010000008">
    <property type="protein sequence ID" value="MEQ2535244.1"/>
    <property type="molecule type" value="Genomic_DNA"/>
</dbReference>
<keyword evidence="3" id="KW-1185">Reference proteome</keyword>
<dbReference type="PROSITE" id="PS50887">
    <property type="entry name" value="GGDEF"/>
    <property type="match status" value="1"/>
</dbReference>
<name>A0ABV1GPJ8_9FIRM</name>
<dbReference type="PANTHER" id="PTHR45138">
    <property type="entry name" value="REGULATORY COMPONENTS OF SENSORY TRANSDUCTION SYSTEM"/>
    <property type="match status" value="1"/>
</dbReference>
<dbReference type="Gene3D" id="3.30.70.270">
    <property type="match status" value="1"/>
</dbReference>
<feature type="domain" description="GGDEF" evidence="1">
    <location>
        <begin position="278"/>
        <end position="411"/>
    </location>
</feature>
<dbReference type="SMART" id="SM00267">
    <property type="entry name" value="GGDEF"/>
    <property type="match status" value="1"/>
</dbReference>
<dbReference type="PANTHER" id="PTHR45138:SF9">
    <property type="entry name" value="DIGUANYLATE CYCLASE DGCM-RELATED"/>
    <property type="match status" value="1"/>
</dbReference>
<dbReference type="CDD" id="cd01949">
    <property type="entry name" value="GGDEF"/>
    <property type="match status" value="1"/>
</dbReference>
<dbReference type="InterPro" id="IPR000160">
    <property type="entry name" value="GGDEF_dom"/>
</dbReference>
<dbReference type="CDD" id="cd00130">
    <property type="entry name" value="PAS"/>
    <property type="match status" value="1"/>
</dbReference>
<dbReference type="Gene3D" id="3.30.450.20">
    <property type="entry name" value="PAS domain"/>
    <property type="match status" value="1"/>
</dbReference>